<proteinExistence type="predicted"/>
<dbReference type="PROSITE" id="PS50104">
    <property type="entry name" value="TIR"/>
    <property type="match status" value="1"/>
</dbReference>
<sequence>MENWTVKKVGDWLKANGFKKQVKIFKDRNIDGNALMKLTDDDIVQLLLEVNKDGTIQEPTIGMKSRFRTMLIEWKRENEQKKQTNQDETANVSSIIVPSNATDLTNLNEVKHQDDVVSKKSKKKHSDNDICEVNYLIEDDIHIQFLRNPKFLPYLINYIKQEIFSIEIDIKQVNSKDDESLLNYTVKLIGKKQQIRVVRSFIKNLFKSIKSKIYHQNKIRKWLFDLTFINIIQNILDNESHLFTLCQFSRRNNKILEIYYFDNEKFNSFQNPIEIDNIIQNQISEENIILSSNKHLQIIEHIDINSKKILSNYKIGPSKKYEEELYKNINQYEQDNMLISITRNPYCKNRSNTKQIIRIFGYRKFVEEILQKFKDLFDKYRLRKYKFSQFSSEQLDYLADTFGQALSSVGEEFQDGYVIYHLRQNQFYAPEFLKNEVQNFIISLLSNLNTKTLKTTEFYHDIADKLCSNIKNIAQQNHCYCELKLKTKLKSYSIPRSNENTLITSKSIIEQSNLLCSLPFVFCQTKLTHGSIDVLMGDIALQKVDIIIIPSTSFGLKENLIERAGKIIEQQSLNQTDQKENETNSMPFITETTGGELNCKKILFVNWSLPTMITNEDYLSDSIRLFISKSIQYVIMNSQQENLKIQSIAFAVPDSCKHEQILAEEMVEETINQINLTKSLSLKVSFILLPDQQTLHQQFLNVIQTIQTTNDNFGIFCCPASTITITLTSSNPEYFTECEKKINNYLKRSTFEMNLDGFQHWNQYMINAFYKYSNDKHVLPKLDNQQHIVLYGPINNVYEVYQRYQLINALIQEKTNLLSLFSTNISSTNFNIMLSYSQDDSIISHRLANRLIDEGFSVWMNSNQSTEFDQILRKIKKSDCIILCISENYFQNELCEKEAKYIDEIGKCMIPVKVQYYEPIEWLQKLIEKESYFQLFGSENHFNLEYDKLLLKICSKSLGTRSIYRFNGDKNLKTLLNIPPFTYTGDINNAVFPMLDETLQNSYLLFSLCQHYSMPNESDSLSNKNNSSSTSRSSTPRKIFISKQLEIPSVKVNINRIYSQTTSNQRKISISSSSEEEIITKHREIPSEKVNIDQIDSQTTSDQRKSSIISSSEEEIITKHREIPSEKVNTDQIDSQTTSDQRKSSIISSSEEKIITKKSRKRKESKINYKPKIIIPEKHFIRNSLRENEKLEFKLKFAEQHQKNEYEFQKFCKDYEHSMYLLSKQNIHHYPTVIFGPCPFSNIKTKPRKTIQTHNKIELPLKFPWNGVSDTTIPSVIRKDPSIFFFFEVSSSEKN</sequence>
<dbReference type="EMBL" id="CAJNOT010000411">
    <property type="protein sequence ID" value="CAF0972839.1"/>
    <property type="molecule type" value="Genomic_DNA"/>
</dbReference>
<gene>
    <name evidence="4" type="ORF">ZHD862_LOCUS11092</name>
</gene>
<accession>A0A814ERS4</accession>
<evidence type="ECO:0000259" key="2">
    <source>
        <dbReference type="PROSITE" id="PS50104"/>
    </source>
</evidence>
<dbReference type="GO" id="GO:0007165">
    <property type="term" value="P:signal transduction"/>
    <property type="evidence" value="ECO:0007669"/>
    <property type="project" value="InterPro"/>
</dbReference>
<dbReference type="Gene3D" id="3.40.50.10140">
    <property type="entry name" value="Toll/interleukin-1 receptor homology (TIR) domain"/>
    <property type="match status" value="1"/>
</dbReference>
<dbReference type="InterPro" id="IPR035897">
    <property type="entry name" value="Toll_tir_struct_dom_sf"/>
</dbReference>
<evidence type="ECO:0000313" key="4">
    <source>
        <dbReference type="EMBL" id="CAF0972839.1"/>
    </source>
</evidence>
<dbReference type="Pfam" id="PF13676">
    <property type="entry name" value="TIR_2"/>
    <property type="match status" value="1"/>
</dbReference>
<dbReference type="Gene3D" id="1.10.150.50">
    <property type="entry name" value="Transcription Factor, Ets-1"/>
    <property type="match status" value="1"/>
</dbReference>
<evidence type="ECO:0000256" key="1">
    <source>
        <dbReference type="SAM" id="MobiDB-lite"/>
    </source>
</evidence>
<protein>
    <recommendedName>
        <fullName evidence="6">SAM domain-containing protein</fullName>
    </recommendedName>
</protein>
<evidence type="ECO:0008006" key="6">
    <source>
        <dbReference type="Google" id="ProtNLM"/>
    </source>
</evidence>
<feature type="compositionally biased region" description="Basic and acidic residues" evidence="1">
    <location>
        <begin position="1116"/>
        <end position="1129"/>
    </location>
</feature>
<feature type="compositionally biased region" description="Basic and acidic residues" evidence="1">
    <location>
        <begin position="1081"/>
        <end position="1091"/>
    </location>
</feature>
<reference evidence="4" key="1">
    <citation type="submission" date="2021-02" db="EMBL/GenBank/DDBJ databases">
        <authorList>
            <person name="Nowell W R."/>
        </authorList>
    </citation>
    <scope>NUCLEOTIDE SEQUENCE</scope>
</reference>
<dbReference type="PANTHER" id="PTHR46270:SF2">
    <property type="entry name" value="TIR DOMAIN-CONTAINING PROTEIN"/>
    <property type="match status" value="1"/>
</dbReference>
<feature type="region of interest" description="Disordered" evidence="1">
    <location>
        <begin position="1016"/>
        <end position="1036"/>
    </location>
</feature>
<dbReference type="PANTHER" id="PTHR46270">
    <property type="entry name" value="ARMADILLO-TYPE FOLD-RELATED"/>
    <property type="match status" value="1"/>
</dbReference>
<dbReference type="Gene3D" id="3.40.220.10">
    <property type="entry name" value="Leucine Aminopeptidase, subunit E, domain 1"/>
    <property type="match status" value="1"/>
</dbReference>
<dbReference type="SUPFAM" id="SSF47769">
    <property type="entry name" value="SAM/Pointed domain"/>
    <property type="match status" value="1"/>
</dbReference>
<dbReference type="SUPFAM" id="SSF52949">
    <property type="entry name" value="Macro domain-like"/>
    <property type="match status" value="1"/>
</dbReference>
<dbReference type="PROSITE" id="PS50105">
    <property type="entry name" value="SAM_DOMAIN"/>
    <property type="match status" value="1"/>
</dbReference>
<dbReference type="SUPFAM" id="SSF52200">
    <property type="entry name" value="Toll/Interleukin receptor TIR domain"/>
    <property type="match status" value="1"/>
</dbReference>
<dbReference type="Proteomes" id="UP000663864">
    <property type="component" value="Unassembled WGS sequence"/>
</dbReference>
<dbReference type="InterPro" id="IPR000157">
    <property type="entry name" value="TIR_dom"/>
</dbReference>
<feature type="region of interest" description="Disordered" evidence="1">
    <location>
        <begin position="1081"/>
        <end position="1163"/>
    </location>
</feature>
<organism evidence="4 5">
    <name type="scientific">Rotaria sordida</name>
    <dbReference type="NCBI Taxonomy" id="392033"/>
    <lineage>
        <taxon>Eukaryota</taxon>
        <taxon>Metazoa</taxon>
        <taxon>Spiralia</taxon>
        <taxon>Gnathifera</taxon>
        <taxon>Rotifera</taxon>
        <taxon>Eurotatoria</taxon>
        <taxon>Bdelloidea</taxon>
        <taxon>Philodinida</taxon>
        <taxon>Philodinidae</taxon>
        <taxon>Rotaria</taxon>
    </lineage>
</organism>
<feature type="compositionally biased region" description="Low complexity" evidence="1">
    <location>
        <begin position="1016"/>
        <end position="1034"/>
    </location>
</feature>
<comment type="caution">
    <text evidence="4">The sequence shown here is derived from an EMBL/GenBank/DDBJ whole genome shotgun (WGS) entry which is preliminary data.</text>
</comment>
<evidence type="ECO:0000259" key="3">
    <source>
        <dbReference type="PROSITE" id="PS50105"/>
    </source>
</evidence>
<feature type="compositionally biased region" description="Polar residues" evidence="1">
    <location>
        <begin position="1130"/>
        <end position="1139"/>
    </location>
</feature>
<dbReference type="Pfam" id="PF07647">
    <property type="entry name" value="SAM_2"/>
    <property type="match status" value="1"/>
</dbReference>
<dbReference type="InterPro" id="IPR013761">
    <property type="entry name" value="SAM/pointed_sf"/>
</dbReference>
<dbReference type="InterPro" id="IPR001660">
    <property type="entry name" value="SAM"/>
</dbReference>
<feature type="domain" description="TIR" evidence="2">
    <location>
        <begin position="828"/>
        <end position="962"/>
    </location>
</feature>
<dbReference type="InterPro" id="IPR043472">
    <property type="entry name" value="Macro_dom-like"/>
</dbReference>
<evidence type="ECO:0000313" key="5">
    <source>
        <dbReference type="Proteomes" id="UP000663864"/>
    </source>
</evidence>
<name>A0A814ERS4_9BILA</name>
<feature type="domain" description="SAM" evidence="3">
    <location>
        <begin position="4"/>
        <end position="46"/>
    </location>
</feature>